<dbReference type="EMBL" id="JAPYYP010000013">
    <property type="protein sequence ID" value="MDA5109053.1"/>
    <property type="molecule type" value="Genomic_DNA"/>
</dbReference>
<dbReference type="AlphaFoldDB" id="A0A9X3Z3S9"/>
<feature type="domain" description="GFO/IDH/MocA-like oxidoreductase" evidence="4">
    <location>
        <begin position="131"/>
        <end position="249"/>
    </location>
</feature>
<dbReference type="PANTHER" id="PTHR22604">
    <property type="entry name" value="OXIDOREDUCTASES"/>
    <property type="match status" value="1"/>
</dbReference>
<dbReference type="RefSeq" id="WP_271140181.1">
    <property type="nucleotide sequence ID" value="NZ_JAPYYP010000013.1"/>
</dbReference>
<dbReference type="Gene3D" id="3.30.360.10">
    <property type="entry name" value="Dihydrodipicolinate Reductase, domain 2"/>
    <property type="match status" value="1"/>
</dbReference>
<name>A0A9X3Z3S9_9BACL</name>
<organism evidence="5 6">
    <name type="scientific">Brevibacillus thermoruber</name>
    <dbReference type="NCBI Taxonomy" id="33942"/>
    <lineage>
        <taxon>Bacteria</taxon>
        <taxon>Bacillati</taxon>
        <taxon>Bacillota</taxon>
        <taxon>Bacilli</taxon>
        <taxon>Bacillales</taxon>
        <taxon>Paenibacillaceae</taxon>
        <taxon>Brevibacillus</taxon>
    </lineage>
</organism>
<dbReference type="SUPFAM" id="SSF51735">
    <property type="entry name" value="NAD(P)-binding Rossmann-fold domains"/>
    <property type="match status" value="1"/>
</dbReference>
<accession>A0A9X3Z3S9</accession>
<evidence type="ECO:0000313" key="6">
    <source>
        <dbReference type="Proteomes" id="UP001151071"/>
    </source>
</evidence>
<dbReference type="Pfam" id="PF01408">
    <property type="entry name" value="GFO_IDH_MocA"/>
    <property type="match status" value="1"/>
</dbReference>
<dbReference type="Pfam" id="PF22725">
    <property type="entry name" value="GFO_IDH_MocA_C3"/>
    <property type="match status" value="1"/>
</dbReference>
<dbReference type="SUPFAM" id="SSF55347">
    <property type="entry name" value="Glyceraldehyde-3-phosphate dehydrogenase-like, C-terminal domain"/>
    <property type="match status" value="1"/>
</dbReference>
<proteinExistence type="inferred from homology"/>
<dbReference type="Gene3D" id="3.40.50.720">
    <property type="entry name" value="NAD(P)-binding Rossmann-like Domain"/>
    <property type="match status" value="1"/>
</dbReference>
<comment type="similarity">
    <text evidence="1">Belongs to the Gfo/Idh/MocA family.</text>
</comment>
<dbReference type="InterPro" id="IPR055170">
    <property type="entry name" value="GFO_IDH_MocA-like_dom"/>
</dbReference>
<evidence type="ECO:0000313" key="5">
    <source>
        <dbReference type="EMBL" id="MDA5109053.1"/>
    </source>
</evidence>
<keyword evidence="2" id="KW-0560">Oxidoreductase</keyword>
<dbReference type="InterPro" id="IPR036291">
    <property type="entry name" value="NAD(P)-bd_dom_sf"/>
</dbReference>
<reference evidence="5" key="1">
    <citation type="submission" date="2022-12" db="EMBL/GenBank/DDBJ databases">
        <title>Draft genome sequence of the thermophilic strain Brevibacillus thermoruber HT42, isolated from Los Humeros, Puebla, Mexico, with biotechnological potential.</title>
        <authorList>
            <person name="Lara Sanchez J."/>
            <person name="Solis Palacios R."/>
            <person name="Bustos Baena A.S."/>
            <person name="Ruz Baez A.E."/>
            <person name="Espinosa Luna G."/>
            <person name="Oliart Ros R.M."/>
        </authorList>
    </citation>
    <scope>NUCLEOTIDE SEQUENCE</scope>
    <source>
        <strain evidence="5">HT42</strain>
    </source>
</reference>
<evidence type="ECO:0000256" key="2">
    <source>
        <dbReference type="ARBA" id="ARBA00023002"/>
    </source>
</evidence>
<dbReference type="InterPro" id="IPR050984">
    <property type="entry name" value="Gfo/Idh/MocA_domain"/>
</dbReference>
<evidence type="ECO:0000259" key="4">
    <source>
        <dbReference type="Pfam" id="PF22725"/>
    </source>
</evidence>
<evidence type="ECO:0000259" key="3">
    <source>
        <dbReference type="Pfam" id="PF01408"/>
    </source>
</evidence>
<dbReference type="InterPro" id="IPR000683">
    <property type="entry name" value="Gfo/Idh/MocA-like_OxRdtase_N"/>
</dbReference>
<dbReference type="GO" id="GO:0016491">
    <property type="term" value="F:oxidoreductase activity"/>
    <property type="evidence" value="ECO:0007669"/>
    <property type="project" value="UniProtKB-KW"/>
</dbReference>
<comment type="caution">
    <text evidence="5">The sequence shown here is derived from an EMBL/GenBank/DDBJ whole genome shotgun (WGS) entry which is preliminary data.</text>
</comment>
<keyword evidence="6" id="KW-1185">Reference proteome</keyword>
<gene>
    <name evidence="5" type="ORF">O3V59_11825</name>
</gene>
<protein>
    <submittedName>
        <fullName evidence="5">Gfo/Idh/MocA family oxidoreductase</fullName>
    </submittedName>
</protein>
<dbReference type="PANTHER" id="PTHR22604:SF105">
    <property type="entry name" value="TRANS-1,2-DIHYDROBENZENE-1,2-DIOL DEHYDROGENASE"/>
    <property type="match status" value="1"/>
</dbReference>
<sequence length="330" mass="36887">MRTVKWGILGTARIAREQLIPALQREGHSEIVAIASKSGKARDVADRFGIPAAYDDYEALLGDPAVEAVYIPLPNGLHKEWAIKAARHGKHVLCEKPSALTSAETREILEACREHNVIFMEGFMYRHHPQHQRVKEIMQSGEIGEVVLFRASLHFLLEDVEGDIRMDPALGGGSLYDVGCYCVHSARHMLGEEPVSVFAQGRMHERRQVDTLVTALLRMNSGVRVVFDCGFETVFHNQYEVVGTKGTIRVPRAYRPDLQGGEGLVIVTTDDGRVREEKIIADQYVLEVAEMNEMIVYGKAAGYSHEQMINNMRVIDACYESLRTGEIVAL</sequence>
<feature type="domain" description="Gfo/Idh/MocA-like oxidoreductase N-terminal" evidence="3">
    <location>
        <begin position="5"/>
        <end position="123"/>
    </location>
</feature>
<evidence type="ECO:0000256" key="1">
    <source>
        <dbReference type="ARBA" id="ARBA00010928"/>
    </source>
</evidence>
<dbReference type="Proteomes" id="UP001151071">
    <property type="component" value="Unassembled WGS sequence"/>
</dbReference>
<dbReference type="GO" id="GO:0000166">
    <property type="term" value="F:nucleotide binding"/>
    <property type="evidence" value="ECO:0007669"/>
    <property type="project" value="InterPro"/>
</dbReference>